<evidence type="ECO:0000313" key="2">
    <source>
        <dbReference type="EMBL" id="MBY0097310.1"/>
    </source>
</evidence>
<evidence type="ECO:0008006" key="4">
    <source>
        <dbReference type="Google" id="ProtNLM"/>
    </source>
</evidence>
<organism evidence="2 3">
    <name type="scientific">Mesobacillus maritimus</name>
    <dbReference type="NCBI Taxonomy" id="1643336"/>
    <lineage>
        <taxon>Bacteria</taxon>
        <taxon>Bacillati</taxon>
        <taxon>Bacillota</taxon>
        <taxon>Bacilli</taxon>
        <taxon>Bacillales</taxon>
        <taxon>Bacillaceae</taxon>
        <taxon>Mesobacillus</taxon>
    </lineage>
</organism>
<evidence type="ECO:0000313" key="3">
    <source>
        <dbReference type="Proteomes" id="UP000769780"/>
    </source>
</evidence>
<dbReference type="Proteomes" id="UP000769780">
    <property type="component" value="Unassembled WGS sequence"/>
</dbReference>
<dbReference type="RefSeq" id="WP_221873533.1">
    <property type="nucleotide sequence ID" value="NZ_JACWFH010000012.1"/>
</dbReference>
<keyword evidence="3" id="KW-1185">Reference proteome</keyword>
<name>A0ABS7K5C2_9BACI</name>
<feature type="region of interest" description="Disordered" evidence="1">
    <location>
        <begin position="137"/>
        <end position="169"/>
    </location>
</feature>
<accession>A0ABS7K5C2</accession>
<proteinExistence type="predicted"/>
<evidence type="ECO:0000256" key="1">
    <source>
        <dbReference type="SAM" id="MobiDB-lite"/>
    </source>
</evidence>
<protein>
    <recommendedName>
        <fullName evidence="4">Replication protein</fullName>
    </recommendedName>
</protein>
<reference evidence="2 3" key="1">
    <citation type="submission" date="2020-07" db="EMBL/GenBank/DDBJ databases">
        <title>Fungal Genomes of the International Space Station.</title>
        <authorList>
            <person name="Seuylemezian A."/>
            <person name="Singh N.K."/>
            <person name="Wood J."/>
            <person name="Venkateswaran K."/>
        </authorList>
    </citation>
    <scope>NUCLEOTIDE SEQUENCE [LARGE SCALE GENOMIC DNA]</scope>
    <source>
        <strain evidence="2 3">PL-B2</strain>
    </source>
</reference>
<comment type="caution">
    <text evidence="2">The sequence shown here is derived from an EMBL/GenBank/DDBJ whole genome shotgun (WGS) entry which is preliminary data.</text>
</comment>
<sequence length="292" mass="33427">MTGIIKRRKTTNFAQIHNHVLQSISDIRAIGLIAHLMSMPTEWVIRKTHLYSKFGRAPVTNGIGVLEEHKYWVHITFRDGSKNIHAYHISDVPFTDSEVTLMIKELCEAGFRVNNISEHFLHLLPGKRTENVCTSSNVDSQQSNLNNSSSTVENEQLLNTEPQRKSKQINKNQRNIVNLQQTSAFLEGDDFKQALTAACHELYSKFAPGRWSKQAWQTLIESFVEETVKTGRFKNIPVDNIPSYAHAAISNMVHSFDCKNGRKKMYKIIPTRPVPFYNWVEGTSEEEEPIRT</sequence>
<feature type="compositionally biased region" description="Low complexity" evidence="1">
    <location>
        <begin position="137"/>
        <end position="150"/>
    </location>
</feature>
<gene>
    <name evidence="2" type="ORF">H0185_10940</name>
</gene>
<feature type="compositionally biased region" description="Polar residues" evidence="1">
    <location>
        <begin position="151"/>
        <end position="161"/>
    </location>
</feature>
<dbReference type="EMBL" id="JACWFH010000012">
    <property type="protein sequence ID" value="MBY0097310.1"/>
    <property type="molecule type" value="Genomic_DNA"/>
</dbReference>